<name>A0A671ERH0_RHIFE</name>
<gene>
    <name evidence="14" type="primary">APOC3</name>
</gene>
<keyword evidence="5" id="KW-0162">Chylomicron</keyword>
<keyword evidence="6" id="KW-0964">Secreted</keyword>
<comment type="subcellular location">
    <subcellularLocation>
        <location evidence="1">Secreted</location>
    </subcellularLocation>
</comment>
<accession>A0A671ERH0</accession>
<evidence type="ECO:0000256" key="10">
    <source>
        <dbReference type="ARBA" id="ARBA00023098"/>
    </source>
</evidence>
<evidence type="ECO:0000313" key="15">
    <source>
        <dbReference type="Proteomes" id="UP000472240"/>
    </source>
</evidence>
<evidence type="ECO:0000256" key="11">
    <source>
        <dbReference type="ARBA" id="ARBA00023313"/>
    </source>
</evidence>
<dbReference type="GO" id="GO:0016042">
    <property type="term" value="P:lipid catabolic process"/>
    <property type="evidence" value="ECO:0007669"/>
    <property type="project" value="UniProtKB-KW"/>
</dbReference>
<evidence type="ECO:0000256" key="9">
    <source>
        <dbReference type="ARBA" id="ARBA00023055"/>
    </source>
</evidence>
<dbReference type="Gene3D" id="6.10.90.10">
    <property type="entry name" value="Apolipoprotein CIII"/>
    <property type="match status" value="1"/>
</dbReference>
<dbReference type="GO" id="GO:0070328">
    <property type="term" value="P:triglyceride homeostasis"/>
    <property type="evidence" value="ECO:0007669"/>
    <property type="project" value="TreeGrafter"/>
</dbReference>
<dbReference type="AlphaFoldDB" id="A0A671ERH0"/>
<dbReference type="GO" id="GO:0034361">
    <property type="term" value="C:very-low-density lipoprotein particle"/>
    <property type="evidence" value="ECO:0007669"/>
    <property type="project" value="UniProtKB-KW"/>
</dbReference>
<keyword evidence="4" id="KW-0813">Transport</keyword>
<dbReference type="Ensembl" id="ENSRFET00010014205.1">
    <property type="protein sequence ID" value="ENSRFEP00010012982.1"/>
    <property type="gene ID" value="ENSRFEG00010008809.1"/>
</dbReference>
<evidence type="ECO:0000256" key="3">
    <source>
        <dbReference type="ARBA" id="ARBA00015570"/>
    </source>
</evidence>
<evidence type="ECO:0000256" key="1">
    <source>
        <dbReference type="ARBA" id="ARBA00004613"/>
    </source>
</evidence>
<sequence length="150" mass="16595">MRRTVSHEGHLSCSLTSWTYSLSSRCRQHVTGSEFVHLPHLGVHILSRSTMRPRVILIATLLALLASARALEAEDPSLLGVMQGYMQQASKTAQDALASMQESQVAQQARDWMTDGFSSLKDYWSTLTGTFSGFWDSTFEDTPAPDSEAI</sequence>
<dbReference type="InParanoid" id="A0A671ERH0"/>
<dbReference type="GO" id="GO:0042627">
    <property type="term" value="C:chylomicron"/>
    <property type="evidence" value="ECO:0007669"/>
    <property type="project" value="UniProtKB-KW"/>
</dbReference>
<keyword evidence="10" id="KW-0443">Lipid metabolism</keyword>
<dbReference type="GO" id="GO:0006869">
    <property type="term" value="P:lipid transport"/>
    <property type="evidence" value="ECO:0007669"/>
    <property type="project" value="UniProtKB-KW"/>
</dbReference>
<dbReference type="GO" id="GO:0010989">
    <property type="term" value="P:negative regulation of low-density lipoprotein particle clearance"/>
    <property type="evidence" value="ECO:0007669"/>
    <property type="project" value="TreeGrafter"/>
</dbReference>
<dbReference type="GO" id="GO:0034366">
    <property type="term" value="C:spherical high-density lipoprotein particle"/>
    <property type="evidence" value="ECO:0007669"/>
    <property type="project" value="TreeGrafter"/>
</dbReference>
<dbReference type="GO" id="GO:0005543">
    <property type="term" value="F:phospholipid binding"/>
    <property type="evidence" value="ECO:0007669"/>
    <property type="project" value="TreeGrafter"/>
</dbReference>
<evidence type="ECO:0000313" key="14">
    <source>
        <dbReference type="Ensembl" id="ENSRFEP00010012982.1"/>
    </source>
</evidence>
<dbReference type="PANTHER" id="PTHR14225:SF0">
    <property type="entry name" value="APOLIPOPROTEIN C-III"/>
    <property type="match status" value="1"/>
</dbReference>
<dbReference type="Pfam" id="PF05778">
    <property type="entry name" value="Apo-CIII"/>
    <property type="match status" value="1"/>
</dbReference>
<evidence type="ECO:0000256" key="13">
    <source>
        <dbReference type="ARBA" id="ARBA00045699"/>
    </source>
</evidence>
<proteinExistence type="inferred from homology"/>
<keyword evidence="15" id="KW-1185">Reference proteome</keyword>
<evidence type="ECO:0000256" key="4">
    <source>
        <dbReference type="ARBA" id="ARBA00022448"/>
    </source>
</evidence>
<dbReference type="GeneTree" id="ENSGT00390000015395"/>
<evidence type="ECO:0000256" key="5">
    <source>
        <dbReference type="ARBA" id="ARBA00022513"/>
    </source>
</evidence>
<evidence type="ECO:0000256" key="2">
    <source>
        <dbReference type="ARBA" id="ARBA00011008"/>
    </source>
</evidence>
<evidence type="ECO:0000256" key="8">
    <source>
        <dbReference type="ARBA" id="ARBA00022963"/>
    </source>
</evidence>
<dbReference type="InterPro" id="IPR008403">
    <property type="entry name" value="Apo-CIII"/>
</dbReference>
<evidence type="ECO:0000256" key="6">
    <source>
        <dbReference type="ARBA" id="ARBA00022525"/>
    </source>
</evidence>
<dbReference type="GO" id="GO:0070653">
    <property type="term" value="F:high-density lipoprotein particle receptor binding"/>
    <property type="evidence" value="ECO:0007669"/>
    <property type="project" value="TreeGrafter"/>
</dbReference>
<dbReference type="GO" id="GO:0010916">
    <property type="term" value="P:negative regulation of very-low-density lipoprotein particle clearance"/>
    <property type="evidence" value="ECO:0007669"/>
    <property type="project" value="TreeGrafter"/>
</dbReference>
<dbReference type="GO" id="GO:0034363">
    <property type="term" value="C:intermediate-density lipoprotein particle"/>
    <property type="evidence" value="ECO:0007669"/>
    <property type="project" value="TreeGrafter"/>
</dbReference>
<keyword evidence="8" id="KW-0442">Lipid degradation</keyword>
<keyword evidence="11" id="KW-0850">VLDL</keyword>
<dbReference type="Proteomes" id="UP000472240">
    <property type="component" value="Chromosome 11"/>
</dbReference>
<dbReference type="GO" id="GO:0042157">
    <property type="term" value="P:lipoprotein metabolic process"/>
    <property type="evidence" value="ECO:0007669"/>
    <property type="project" value="InterPro"/>
</dbReference>
<dbReference type="GO" id="GO:0010987">
    <property type="term" value="P:negative regulation of high-density lipoprotein particle clearance"/>
    <property type="evidence" value="ECO:0007669"/>
    <property type="project" value="TreeGrafter"/>
</dbReference>
<reference evidence="14 15" key="1">
    <citation type="journal article" date="2015" name="Annu Rev Anim Biosci">
        <title>The Genome 10K Project: a way forward.</title>
        <authorList>
            <person name="Koepfli K.P."/>
            <person name="Paten B."/>
            <person name="O'Brien S.J."/>
            <person name="Koepfli K.P."/>
            <person name="Paten B."/>
            <person name="Antunes A."/>
            <person name="Belov K."/>
            <person name="Bustamante C."/>
            <person name="Castoe T.A."/>
            <person name="Clawson H."/>
            <person name="Crawford A.J."/>
            <person name="Diekhans M."/>
            <person name="Distel D."/>
            <person name="Durbin R."/>
            <person name="Earl D."/>
            <person name="Fujita M.K."/>
            <person name="Gamble T."/>
            <person name="Georges A."/>
            <person name="Gemmell N."/>
            <person name="Gilbert M.T."/>
            <person name="Graves J.M."/>
            <person name="Green R.E."/>
            <person name="Hickey G."/>
            <person name="Jarvis E.D."/>
            <person name="Johnson W."/>
            <person name="Komissarov A."/>
            <person name="Korf I."/>
            <person name="Kuhn R."/>
            <person name="Larkin D.M."/>
            <person name="Lewin H."/>
            <person name="Lopez J.V."/>
            <person name="Ma J."/>
            <person name="Marques-Bonet T."/>
            <person name="Miller W."/>
            <person name="Murphy R."/>
            <person name="Pevzner P."/>
            <person name="Shapiro B."/>
            <person name="Steiner C."/>
            <person name="Tamazian G."/>
            <person name="Venkatesh B."/>
            <person name="Wang J."/>
            <person name="Wayne R."/>
            <person name="Wiley E."/>
            <person name="Yang H."/>
            <person name="Zhang G."/>
            <person name="Haussler D."/>
            <person name="Ryder O."/>
            <person name="O'Brien S.J."/>
        </authorList>
    </citation>
    <scope>NUCLEOTIDE SEQUENCE</scope>
</reference>
<dbReference type="PANTHER" id="PTHR14225">
    <property type="entry name" value="APOLIPOPROTEIN C-III"/>
    <property type="match status" value="1"/>
</dbReference>
<dbReference type="GO" id="GO:0010897">
    <property type="term" value="P:negative regulation of triglyceride catabolic process"/>
    <property type="evidence" value="ECO:0007669"/>
    <property type="project" value="TreeGrafter"/>
</dbReference>
<keyword evidence="9" id="KW-0445">Lipid transport</keyword>
<comment type="function">
    <text evidence="13">Component of triglyceride-rich very low density lipoproteins (VLDL) and high density lipoproteins (HDL) in plasma. Plays a multifaceted role in triglyceride homeostasis. Intracellularly, promotes hepatic very low density lipoprotein 1 (VLDL1) assembly and secretion; extracellularly, attenuates hydrolysis and clearance of triglyceride-rich lipoproteins (TRLs). Impairs the lipolysis of TRLs by inhibiting lipoprotein lipase and the hepatic uptake of TRLs by remnant receptors. Formed of several curved helices connected via semiflexible hinges, so that it can wrap tightly around the curved micelle surface and easily adapt to the different diameters of its natural binding partners.</text>
</comment>
<dbReference type="InterPro" id="IPR038195">
    <property type="entry name" value="Apo_CIII_sf"/>
</dbReference>
<dbReference type="FunCoup" id="A0A671ERH0">
    <property type="interactions" value="117"/>
</dbReference>
<reference evidence="14" key="5">
    <citation type="submission" date="2025-09" db="UniProtKB">
        <authorList>
            <consortium name="Ensembl"/>
        </authorList>
    </citation>
    <scope>IDENTIFICATION</scope>
</reference>
<evidence type="ECO:0000256" key="7">
    <source>
        <dbReference type="ARBA" id="ARBA00022729"/>
    </source>
</evidence>
<dbReference type="GO" id="GO:0042632">
    <property type="term" value="P:cholesterol homeostasis"/>
    <property type="evidence" value="ECO:0007669"/>
    <property type="project" value="TreeGrafter"/>
</dbReference>
<reference evidence="14 15" key="2">
    <citation type="journal article" date="2018" name="Annu Rev Anim Biosci">
        <title>Bat Biology, Genomes, and the Bat1K Project: To Generate Chromosome-Level Genomes for All Living Bat Species.</title>
        <authorList>
            <person name="Teeling E.C."/>
            <person name="Vernes S.C."/>
            <person name="Davalos L.M."/>
            <person name="Ray D.A."/>
            <person name="Gilbert M.T.P."/>
            <person name="Myers E."/>
        </authorList>
    </citation>
    <scope>NUCLEOTIDE SEQUENCE</scope>
</reference>
<protein>
    <recommendedName>
        <fullName evidence="3">Apolipoprotein C-III</fullName>
    </recommendedName>
    <alternativeName>
        <fullName evidence="12">Apolipoprotein C3</fullName>
    </alternativeName>
</protein>
<reference evidence="15" key="3">
    <citation type="submission" date="2018-12" db="EMBL/GenBank/DDBJ databases">
        <title>G10K-VGP greater horseshoe bat female genome, primary haplotype.</title>
        <authorList>
            <person name="Teeling E."/>
            <person name="Myers G."/>
            <person name="Vernes S."/>
            <person name="Pippel M."/>
            <person name="Winkler S."/>
            <person name="Fedrigo O."/>
            <person name="Rhie A."/>
            <person name="Koren S."/>
            <person name="Phillippy A."/>
            <person name="Lewin H."/>
            <person name="Damas J."/>
            <person name="Howe K."/>
            <person name="Mountcastle J."/>
            <person name="Jarvis E.D."/>
        </authorList>
    </citation>
    <scope>NUCLEOTIDE SEQUENCE [LARGE SCALE GENOMIC DNA]</scope>
</reference>
<reference evidence="14" key="4">
    <citation type="submission" date="2025-08" db="UniProtKB">
        <authorList>
            <consortium name="Ensembl"/>
        </authorList>
    </citation>
    <scope>IDENTIFICATION</scope>
</reference>
<keyword evidence="7" id="KW-0732">Signal</keyword>
<comment type="similarity">
    <text evidence="2">Belongs to the apolipoprotein C3 family.</text>
</comment>
<evidence type="ECO:0000256" key="12">
    <source>
        <dbReference type="ARBA" id="ARBA00031173"/>
    </source>
</evidence>
<dbReference type="GO" id="GO:0055102">
    <property type="term" value="F:lipase inhibitor activity"/>
    <property type="evidence" value="ECO:0007669"/>
    <property type="project" value="TreeGrafter"/>
</dbReference>
<organism evidence="14 15">
    <name type="scientific">Rhinolophus ferrumequinum</name>
    <name type="common">Greater horseshoe bat</name>
    <dbReference type="NCBI Taxonomy" id="59479"/>
    <lineage>
        <taxon>Eukaryota</taxon>
        <taxon>Metazoa</taxon>
        <taxon>Chordata</taxon>
        <taxon>Craniata</taxon>
        <taxon>Vertebrata</taxon>
        <taxon>Euteleostomi</taxon>
        <taxon>Mammalia</taxon>
        <taxon>Eutheria</taxon>
        <taxon>Laurasiatheria</taxon>
        <taxon>Chiroptera</taxon>
        <taxon>Yinpterochiroptera</taxon>
        <taxon>Rhinolophoidea</taxon>
        <taxon>Rhinolophidae</taxon>
        <taxon>Rhinolophinae</taxon>
        <taxon>Rhinolophus</taxon>
    </lineage>
</organism>